<dbReference type="RefSeq" id="WP_242148644.1">
    <property type="nucleotide sequence ID" value="NZ_CP093379.1"/>
</dbReference>
<organism evidence="2 3">
    <name type="scientific">Ignatzschineria rhizosphaerae</name>
    <dbReference type="NCBI Taxonomy" id="2923279"/>
    <lineage>
        <taxon>Bacteria</taxon>
        <taxon>Pseudomonadati</taxon>
        <taxon>Pseudomonadota</taxon>
        <taxon>Gammaproteobacteria</taxon>
        <taxon>Cardiobacteriales</taxon>
        <taxon>Ignatzschineriaceae</taxon>
        <taxon>Ignatzschineria</taxon>
    </lineage>
</organism>
<evidence type="ECO:0000313" key="3">
    <source>
        <dbReference type="Proteomes" id="UP000829542"/>
    </source>
</evidence>
<proteinExistence type="predicted"/>
<protein>
    <submittedName>
        <fullName evidence="2">DUF3850 domain-containing protein</fullName>
    </submittedName>
</protein>
<sequence length="195" mass="23013">MSQIHELKIAPHFLNEIAIGNKNFEIRFNDRDFQSGDTLILKGFENDRYTGNEVTRSVDFILSNYPGLEKGYVILSLKPVIVQTSNKKGMEEILKERFEHDYKDEFGGTSLARRDYENFMWAFKRFLADDSDNAFYFIDDCEPLFNFFSKLSPLFLKAILYRESIDFSEITEGKYDDVLDSLIEAIWEYYHDLNR</sequence>
<accession>A0ABY3WZ50</accession>
<dbReference type="EMBL" id="CP093379">
    <property type="protein sequence ID" value="UNM95903.1"/>
    <property type="molecule type" value="Genomic_DNA"/>
</dbReference>
<dbReference type="Pfam" id="PF12961">
    <property type="entry name" value="DUF3850"/>
    <property type="match status" value="1"/>
</dbReference>
<keyword evidence="3" id="KW-1185">Reference proteome</keyword>
<dbReference type="SUPFAM" id="SSF88697">
    <property type="entry name" value="PUA domain-like"/>
    <property type="match status" value="1"/>
</dbReference>
<reference evidence="2 3" key="1">
    <citation type="submission" date="2022-03" db="EMBL/GenBank/DDBJ databases">
        <title>Ignatzschineria rhizosphaerae HR5S32.</title>
        <authorList>
            <person name="Sun J.Q."/>
            <person name="Feng J.Y."/>
        </authorList>
    </citation>
    <scope>NUCLEOTIDE SEQUENCE [LARGE SCALE GENOMIC DNA]</scope>
    <source>
        <strain evidence="2 3">HR5S32</strain>
    </source>
</reference>
<feature type="domain" description="DUF3850" evidence="1">
    <location>
        <begin position="4"/>
        <end position="76"/>
    </location>
</feature>
<evidence type="ECO:0000259" key="1">
    <source>
        <dbReference type="Pfam" id="PF12961"/>
    </source>
</evidence>
<dbReference type="InterPro" id="IPR015947">
    <property type="entry name" value="PUA-like_sf"/>
</dbReference>
<gene>
    <name evidence="2" type="ORF">MMG00_11980</name>
</gene>
<evidence type="ECO:0000313" key="2">
    <source>
        <dbReference type="EMBL" id="UNM95903.1"/>
    </source>
</evidence>
<dbReference type="InterPro" id="IPR039440">
    <property type="entry name" value="DUF3850"/>
</dbReference>
<dbReference type="Gene3D" id="2.30.130.30">
    <property type="entry name" value="Hypothetical protein"/>
    <property type="match status" value="1"/>
</dbReference>
<name>A0ABY3WZ50_9GAMM</name>
<dbReference type="Proteomes" id="UP000829542">
    <property type="component" value="Chromosome"/>
</dbReference>